<accession>A0A4P9XQM3</accession>
<gene>
    <name evidence="10" type="ORF">THASP1DRAFT_24289</name>
</gene>
<reference evidence="11" key="1">
    <citation type="journal article" date="2018" name="Nat. Microbiol.">
        <title>Leveraging single-cell genomics to expand the fungal tree of life.</title>
        <authorList>
            <person name="Ahrendt S.R."/>
            <person name="Quandt C.A."/>
            <person name="Ciobanu D."/>
            <person name="Clum A."/>
            <person name="Salamov A."/>
            <person name="Andreopoulos B."/>
            <person name="Cheng J.F."/>
            <person name="Woyke T."/>
            <person name="Pelin A."/>
            <person name="Henrissat B."/>
            <person name="Reynolds N.K."/>
            <person name="Benny G.L."/>
            <person name="Smith M.E."/>
            <person name="James T.Y."/>
            <person name="Grigoriev I.V."/>
        </authorList>
    </citation>
    <scope>NUCLEOTIDE SEQUENCE [LARGE SCALE GENOMIC DNA]</scope>
    <source>
        <strain evidence="11">RSA 1356</strain>
    </source>
</reference>
<dbReference type="InterPro" id="IPR015500">
    <property type="entry name" value="Peptidase_S8_subtilisin-rel"/>
</dbReference>
<dbReference type="GO" id="GO:0004252">
    <property type="term" value="F:serine-type endopeptidase activity"/>
    <property type="evidence" value="ECO:0007669"/>
    <property type="project" value="InterPro"/>
</dbReference>
<dbReference type="AlphaFoldDB" id="A0A4P9XQM3"/>
<dbReference type="PANTHER" id="PTHR43399:SF4">
    <property type="entry name" value="CELL WALL-ASSOCIATED PROTEASE"/>
    <property type="match status" value="1"/>
</dbReference>
<dbReference type="PANTHER" id="PTHR43399">
    <property type="entry name" value="SUBTILISIN-RELATED"/>
    <property type="match status" value="1"/>
</dbReference>
<dbReference type="InterPro" id="IPR046450">
    <property type="entry name" value="PA_dom_sf"/>
</dbReference>
<dbReference type="InterPro" id="IPR022398">
    <property type="entry name" value="Peptidase_S8_His-AS"/>
</dbReference>
<dbReference type="InterPro" id="IPR000209">
    <property type="entry name" value="Peptidase_S8/S53_dom"/>
</dbReference>
<proteinExistence type="inferred from homology"/>
<dbReference type="Gene3D" id="3.40.50.200">
    <property type="entry name" value="Peptidase S8/S53 domain"/>
    <property type="match status" value="1"/>
</dbReference>
<evidence type="ECO:0000259" key="8">
    <source>
        <dbReference type="Pfam" id="PF00082"/>
    </source>
</evidence>
<dbReference type="Pfam" id="PF02225">
    <property type="entry name" value="PA"/>
    <property type="match status" value="1"/>
</dbReference>
<evidence type="ECO:0000256" key="5">
    <source>
        <dbReference type="ARBA" id="ARBA00022801"/>
    </source>
</evidence>
<keyword evidence="11" id="KW-1185">Reference proteome</keyword>
<name>A0A4P9XQM3_9FUNG</name>
<dbReference type="GO" id="GO:0006508">
    <property type="term" value="P:proteolysis"/>
    <property type="evidence" value="ECO:0007669"/>
    <property type="project" value="UniProtKB-KW"/>
</dbReference>
<organism evidence="10 11">
    <name type="scientific">Thamnocephalis sphaerospora</name>
    <dbReference type="NCBI Taxonomy" id="78915"/>
    <lineage>
        <taxon>Eukaryota</taxon>
        <taxon>Fungi</taxon>
        <taxon>Fungi incertae sedis</taxon>
        <taxon>Zoopagomycota</taxon>
        <taxon>Zoopagomycotina</taxon>
        <taxon>Zoopagomycetes</taxon>
        <taxon>Zoopagales</taxon>
        <taxon>Sigmoideomycetaceae</taxon>
        <taxon>Thamnocephalis</taxon>
    </lineage>
</organism>
<keyword evidence="5" id="KW-0378">Hydrolase</keyword>
<evidence type="ECO:0000259" key="9">
    <source>
        <dbReference type="Pfam" id="PF02225"/>
    </source>
</evidence>
<dbReference type="InterPro" id="IPR023827">
    <property type="entry name" value="Peptidase_S8_Asp-AS"/>
</dbReference>
<dbReference type="PROSITE" id="PS00136">
    <property type="entry name" value="SUBTILASE_ASP"/>
    <property type="match status" value="1"/>
</dbReference>
<dbReference type="GO" id="GO:0016020">
    <property type="term" value="C:membrane"/>
    <property type="evidence" value="ECO:0007669"/>
    <property type="project" value="InterPro"/>
</dbReference>
<dbReference type="OrthoDB" id="10256524at2759"/>
<keyword evidence="4" id="KW-0732">Signal</keyword>
<dbReference type="PROSITE" id="PS51892">
    <property type="entry name" value="SUBTILASE"/>
    <property type="match status" value="1"/>
</dbReference>
<comment type="similarity">
    <text evidence="1 7">Belongs to the peptidase S8 family.</text>
</comment>
<dbReference type="Proteomes" id="UP000271241">
    <property type="component" value="Unassembled WGS sequence"/>
</dbReference>
<dbReference type="Gene3D" id="3.50.30.30">
    <property type="match status" value="1"/>
</dbReference>
<keyword evidence="2" id="KW-0964">Secreted</keyword>
<evidence type="ECO:0000313" key="11">
    <source>
        <dbReference type="Proteomes" id="UP000271241"/>
    </source>
</evidence>
<dbReference type="STRING" id="78915.A0A4P9XQM3"/>
<dbReference type="CDD" id="cd02133">
    <property type="entry name" value="PA_C5a_like"/>
    <property type="match status" value="1"/>
</dbReference>
<dbReference type="Pfam" id="PF00082">
    <property type="entry name" value="Peptidase_S8"/>
    <property type="match status" value="1"/>
</dbReference>
<evidence type="ECO:0000256" key="6">
    <source>
        <dbReference type="ARBA" id="ARBA00022825"/>
    </source>
</evidence>
<keyword evidence="3" id="KW-0645">Protease</keyword>
<evidence type="ECO:0000256" key="2">
    <source>
        <dbReference type="ARBA" id="ARBA00022525"/>
    </source>
</evidence>
<evidence type="ECO:0000256" key="7">
    <source>
        <dbReference type="PROSITE-ProRule" id="PRU01240"/>
    </source>
</evidence>
<feature type="domain" description="Peptidase S8/S53" evidence="8">
    <location>
        <begin position="15"/>
        <end position="368"/>
    </location>
</feature>
<dbReference type="SUPFAM" id="SSF52743">
    <property type="entry name" value="Subtilisin-like"/>
    <property type="match status" value="1"/>
</dbReference>
<sequence>MTGVDRLHSEHKLDGNGIKIGIIDDGIDYLHPGLGGCFGQGCRVAYGWDFVGDSYDGNSAPIPDADPRDTCKGHGTHVAGIIAANDTTFVGVAPRATLGAYRVFGCNDNTQADMIIAALERAFRDGMDIVNLSLGLDSGWAMSSDATAVSRLTSQGLVVVAAVGNIASAGMWEVSTPSIAPGTIAVASVDNARYLAYTFTVSTERNLSIPYPTPQDKRPLALSGVDITSAAATAGASDLACEPIASNLRGKIALIQRGVCNFLEKAINAQEAGAVAVIIYNNAPGIIHPVTSDPKITVPVIGIQQAHGLAILRSFRSGIAAQAEFSKDILTLDNPEAGLLSDFSSWGPGPQLEIKPDIAAPGDSRARVYRISHTPAVSVRGLNASDMPLSRPQQRDAPATLVFSHNRVRVGAGKTRQIKVRITPPATLPPREHWVYSGYIVVDSTEPAGGLASSDAVHIPYLGVKGNLNDIHVLRRTNRHPALQNTRDNTTITWPDETAVYTVANDDYPQVVLSLNFPSARLYARIYSAHDHKLLGLVPDSLSLWNGRNELKEDSNVTTAWKGDFSALNDTQRLADLPDGRYYLDVMALRPFGRENADQDYDIWRSPIVTFKRAPSTHGVNAVL</sequence>
<evidence type="ECO:0000313" key="10">
    <source>
        <dbReference type="EMBL" id="RKP07590.1"/>
    </source>
</evidence>
<dbReference type="EMBL" id="KZ992698">
    <property type="protein sequence ID" value="RKP07590.1"/>
    <property type="molecule type" value="Genomic_DNA"/>
</dbReference>
<evidence type="ECO:0000256" key="3">
    <source>
        <dbReference type="ARBA" id="ARBA00022670"/>
    </source>
</evidence>
<feature type="domain" description="PA" evidence="9">
    <location>
        <begin position="237"/>
        <end position="311"/>
    </location>
</feature>
<dbReference type="InterPro" id="IPR036852">
    <property type="entry name" value="Peptidase_S8/S53_dom_sf"/>
</dbReference>
<protein>
    <submittedName>
        <fullName evidence="10">Peptidase S8/S53 domain-containing protein</fullName>
    </submittedName>
</protein>
<dbReference type="SUPFAM" id="SSF52025">
    <property type="entry name" value="PA domain"/>
    <property type="match status" value="1"/>
</dbReference>
<dbReference type="InterPro" id="IPR051048">
    <property type="entry name" value="Peptidase_S8/S53_subtilisin"/>
</dbReference>
<evidence type="ECO:0000256" key="4">
    <source>
        <dbReference type="ARBA" id="ARBA00022729"/>
    </source>
</evidence>
<evidence type="ECO:0000256" key="1">
    <source>
        <dbReference type="ARBA" id="ARBA00011073"/>
    </source>
</evidence>
<dbReference type="InterPro" id="IPR003137">
    <property type="entry name" value="PA_domain"/>
</dbReference>
<dbReference type="PRINTS" id="PR00723">
    <property type="entry name" value="SUBTILISIN"/>
</dbReference>
<comment type="caution">
    <text evidence="7">Lacks conserved residue(s) required for the propagation of feature annotation.</text>
</comment>
<dbReference type="PROSITE" id="PS00137">
    <property type="entry name" value="SUBTILASE_HIS"/>
    <property type="match status" value="1"/>
</dbReference>
<keyword evidence="6" id="KW-0720">Serine protease</keyword>